<feature type="region of interest" description="Disordered" evidence="1">
    <location>
        <begin position="23"/>
        <end position="45"/>
    </location>
</feature>
<organism evidence="2 3">
    <name type="scientific">Modicisalibacter muralis</name>
    <dbReference type="NCBI Taxonomy" id="119000"/>
    <lineage>
        <taxon>Bacteria</taxon>
        <taxon>Pseudomonadati</taxon>
        <taxon>Pseudomonadota</taxon>
        <taxon>Gammaproteobacteria</taxon>
        <taxon>Oceanospirillales</taxon>
        <taxon>Halomonadaceae</taxon>
        <taxon>Modicisalibacter</taxon>
    </lineage>
</organism>
<reference evidence="2 3" key="1">
    <citation type="submission" date="2016-10" db="EMBL/GenBank/DDBJ databases">
        <authorList>
            <person name="de Groot N.N."/>
        </authorList>
    </citation>
    <scope>NUCLEOTIDE SEQUENCE [LARGE SCALE GENOMIC DNA]</scope>
    <source>
        <strain evidence="2 3">DSM 14789</strain>
    </source>
</reference>
<name>A0A1G9QPS1_9GAMM</name>
<dbReference type="EMBL" id="FNGI01000012">
    <property type="protein sequence ID" value="SDM12973.1"/>
    <property type="molecule type" value="Genomic_DNA"/>
</dbReference>
<dbReference type="Proteomes" id="UP000198654">
    <property type="component" value="Unassembled WGS sequence"/>
</dbReference>
<protein>
    <submittedName>
        <fullName evidence="2">Uncharacterized protein</fullName>
    </submittedName>
</protein>
<sequence>MKQVIQAMNGVRSLDNELTALASQRRPISEAKPSAPPQADSSIEDMLDEASMESFPASDPPAWIWR</sequence>
<evidence type="ECO:0000313" key="3">
    <source>
        <dbReference type="Proteomes" id="UP000198654"/>
    </source>
</evidence>
<keyword evidence="3" id="KW-1185">Reference proteome</keyword>
<gene>
    <name evidence="2" type="ORF">SAMN05661010_03440</name>
</gene>
<dbReference type="AlphaFoldDB" id="A0A1G9QPS1"/>
<evidence type="ECO:0000313" key="2">
    <source>
        <dbReference type="EMBL" id="SDM12973.1"/>
    </source>
</evidence>
<evidence type="ECO:0000256" key="1">
    <source>
        <dbReference type="SAM" id="MobiDB-lite"/>
    </source>
</evidence>
<proteinExistence type="predicted"/>
<accession>A0A1G9QPS1</accession>